<dbReference type="Proteomes" id="UP000245956">
    <property type="component" value="Unassembled WGS sequence"/>
</dbReference>
<protein>
    <submittedName>
        <fullName evidence="1">Uncharacterized protein</fullName>
    </submittedName>
</protein>
<sequence>MPLAWWRPVPELAHEPASLMSDDNISFIQPRLGGGAVASALWPRPGMAVLTTQAIATVVPANGVAELAELISIGIPSLATSIQAANNHGLGGVVGSASP</sequence>
<accession>A0A2U3DTR1</accession>
<reference evidence="1 2" key="1">
    <citation type="journal article" date="2016" name="Front. Microbiol.">
        <title>Genome and transcriptome sequences reveal the specific parasitism of the nematophagous Purpureocillium lilacinum 36-1.</title>
        <authorList>
            <person name="Xie J."/>
            <person name="Li S."/>
            <person name="Mo C."/>
            <person name="Xiao X."/>
            <person name="Peng D."/>
            <person name="Wang G."/>
            <person name="Xiao Y."/>
        </authorList>
    </citation>
    <scope>NUCLEOTIDE SEQUENCE [LARGE SCALE GENOMIC DNA]</scope>
    <source>
        <strain evidence="1 2">36-1</strain>
    </source>
</reference>
<dbReference type="EMBL" id="LCWV01000031">
    <property type="protein sequence ID" value="PWI65630.1"/>
    <property type="molecule type" value="Genomic_DNA"/>
</dbReference>
<evidence type="ECO:0000313" key="1">
    <source>
        <dbReference type="EMBL" id="PWI65630.1"/>
    </source>
</evidence>
<organism evidence="1 2">
    <name type="scientific">Purpureocillium lilacinum</name>
    <name type="common">Paecilomyces lilacinus</name>
    <dbReference type="NCBI Taxonomy" id="33203"/>
    <lineage>
        <taxon>Eukaryota</taxon>
        <taxon>Fungi</taxon>
        <taxon>Dikarya</taxon>
        <taxon>Ascomycota</taxon>
        <taxon>Pezizomycotina</taxon>
        <taxon>Sordariomycetes</taxon>
        <taxon>Hypocreomycetidae</taxon>
        <taxon>Hypocreales</taxon>
        <taxon>Ophiocordycipitaceae</taxon>
        <taxon>Purpureocillium</taxon>
    </lineage>
</organism>
<name>A0A2U3DTR1_PURLI</name>
<proteinExistence type="predicted"/>
<gene>
    <name evidence="1" type="ORF">PCL_06835</name>
</gene>
<comment type="caution">
    <text evidence="1">The sequence shown here is derived from an EMBL/GenBank/DDBJ whole genome shotgun (WGS) entry which is preliminary data.</text>
</comment>
<dbReference type="AlphaFoldDB" id="A0A2U3DTR1"/>
<evidence type="ECO:0000313" key="2">
    <source>
        <dbReference type="Proteomes" id="UP000245956"/>
    </source>
</evidence>